<dbReference type="EMBL" id="WHWB01032865">
    <property type="protein sequence ID" value="KAJ7423288.1"/>
    <property type="molecule type" value="Genomic_DNA"/>
</dbReference>
<protein>
    <submittedName>
        <fullName evidence="2">Uncharacterized protein</fullName>
    </submittedName>
</protein>
<comment type="caution">
    <text evidence="2">The sequence shown here is derived from an EMBL/GenBank/DDBJ whole genome shotgun (WGS) entry which is preliminary data.</text>
</comment>
<keyword evidence="3" id="KW-1185">Reference proteome</keyword>
<sequence length="269" mass="29865">MNILGSGDFWYHWLEPEEDQNLDKTATATDQTVTIILTNRFSFPFTLDSGEPLDSVHVPGCSQGLNPIPMSQSHQETLYVLEFTVGLPGKPGESLVRNEANKGVVNMDSWKRAHTALWVQLQLRKGLDSSGQETWSSWSRSNGGYKDDEGSAASLLRGKAEGAGAAQPLREDLSVSAGRGQRMDQALLRDAQQWDKRQWAQTDAQEVPCEHEKELLYCALKQVAQSDCGVSFTWDIPEPPGFNPMPRALGWPCLNREVGPDDPQWVLPT</sequence>
<reference evidence="2" key="1">
    <citation type="submission" date="2019-10" db="EMBL/GenBank/DDBJ databases">
        <authorList>
            <person name="Soares A.E.R."/>
            <person name="Aleixo A."/>
            <person name="Schneider P."/>
            <person name="Miyaki C.Y."/>
            <person name="Schneider M.P."/>
            <person name="Mello C."/>
            <person name="Vasconcelos A.T.R."/>
        </authorList>
    </citation>
    <scope>NUCLEOTIDE SEQUENCE</scope>
    <source>
        <tissue evidence="2">Muscle</tissue>
    </source>
</reference>
<evidence type="ECO:0000313" key="3">
    <source>
        <dbReference type="Proteomes" id="UP001145742"/>
    </source>
</evidence>
<proteinExistence type="predicted"/>
<evidence type="ECO:0000313" key="2">
    <source>
        <dbReference type="EMBL" id="KAJ7423288.1"/>
    </source>
</evidence>
<gene>
    <name evidence="2" type="ORF">WISP_34401</name>
</gene>
<accession>A0ABQ9DJ38</accession>
<organism evidence="2 3">
    <name type="scientific">Willisornis vidua</name>
    <name type="common">Xingu scale-backed antbird</name>
    <dbReference type="NCBI Taxonomy" id="1566151"/>
    <lineage>
        <taxon>Eukaryota</taxon>
        <taxon>Metazoa</taxon>
        <taxon>Chordata</taxon>
        <taxon>Craniata</taxon>
        <taxon>Vertebrata</taxon>
        <taxon>Euteleostomi</taxon>
        <taxon>Archelosauria</taxon>
        <taxon>Archosauria</taxon>
        <taxon>Dinosauria</taxon>
        <taxon>Saurischia</taxon>
        <taxon>Theropoda</taxon>
        <taxon>Coelurosauria</taxon>
        <taxon>Aves</taxon>
        <taxon>Neognathae</taxon>
        <taxon>Neoaves</taxon>
        <taxon>Telluraves</taxon>
        <taxon>Australaves</taxon>
        <taxon>Passeriformes</taxon>
        <taxon>Thamnophilidae</taxon>
        <taxon>Willisornis</taxon>
    </lineage>
</organism>
<feature type="compositionally biased region" description="Polar residues" evidence="1">
    <location>
        <begin position="130"/>
        <end position="142"/>
    </location>
</feature>
<name>A0ABQ9DJ38_9PASS</name>
<feature type="region of interest" description="Disordered" evidence="1">
    <location>
        <begin position="130"/>
        <end position="150"/>
    </location>
</feature>
<dbReference type="Proteomes" id="UP001145742">
    <property type="component" value="Unassembled WGS sequence"/>
</dbReference>
<evidence type="ECO:0000256" key="1">
    <source>
        <dbReference type="SAM" id="MobiDB-lite"/>
    </source>
</evidence>